<dbReference type="EMBL" id="ADLO01000056">
    <property type="protein sequence ID" value="KGF55581.1"/>
    <property type="molecule type" value="Genomic_DNA"/>
</dbReference>
<dbReference type="GO" id="GO:0016301">
    <property type="term" value="F:kinase activity"/>
    <property type="evidence" value="ECO:0007669"/>
    <property type="project" value="InterPro"/>
</dbReference>
<dbReference type="NCBIfam" id="TIGR01550">
    <property type="entry name" value="DOC_P1"/>
    <property type="match status" value="1"/>
</dbReference>
<name>A0A096B966_FLAPL</name>
<evidence type="ECO:0000259" key="1">
    <source>
        <dbReference type="PROSITE" id="PS51459"/>
    </source>
</evidence>
<keyword evidence="3" id="KW-1185">Reference proteome</keyword>
<feature type="domain" description="Fido" evidence="1">
    <location>
        <begin position="4"/>
        <end position="122"/>
    </location>
</feature>
<dbReference type="RefSeq" id="WP_009258020.1">
    <property type="nucleotide sequence ID" value="NZ_KN174163.1"/>
</dbReference>
<dbReference type="SUPFAM" id="SSF140931">
    <property type="entry name" value="Fic-like"/>
    <property type="match status" value="1"/>
</dbReference>
<dbReference type="PIRSF" id="PIRSF018297">
    <property type="entry name" value="Doc"/>
    <property type="match status" value="1"/>
</dbReference>
<protein>
    <recommendedName>
        <fullName evidence="1">Fido domain-containing protein</fullName>
    </recommendedName>
</protein>
<evidence type="ECO:0000313" key="3">
    <source>
        <dbReference type="Proteomes" id="UP000029585"/>
    </source>
</evidence>
<dbReference type="PATRIC" id="fig|742738.3.peg.1944"/>
<dbReference type="PANTHER" id="PTHR39426:SF1">
    <property type="entry name" value="HOMOLOGY TO DEATH-ON-CURING PROTEIN OF PHAGE P1"/>
    <property type="match status" value="1"/>
</dbReference>
<sequence>MIWVTVEDVIAVHSRIIKASGGLDGIRDRNSLEAAVNAPLQTFAGFDLFETDLAKIARIGFGLASNHAFLDGNKRIGAMMTQLLLKWNGYVLELKPGELADMFISIANGSAGEHELQAWIIQHLKDFSD</sequence>
<gene>
    <name evidence="2" type="ORF">HMPREF9460_01894</name>
</gene>
<dbReference type="AlphaFoldDB" id="A0A096B966"/>
<proteinExistence type="predicted"/>
<dbReference type="InterPro" id="IPR003812">
    <property type="entry name" value="Fido"/>
</dbReference>
<accession>A0A096B966</accession>
<dbReference type="PANTHER" id="PTHR39426">
    <property type="entry name" value="HOMOLOGY TO DEATH-ON-CURING PROTEIN OF PHAGE P1"/>
    <property type="match status" value="1"/>
</dbReference>
<organism evidence="2 3">
    <name type="scientific">Flavonifractor plautii 1_3_50AFAA</name>
    <dbReference type="NCBI Taxonomy" id="742738"/>
    <lineage>
        <taxon>Bacteria</taxon>
        <taxon>Bacillati</taxon>
        <taxon>Bacillota</taxon>
        <taxon>Clostridia</taxon>
        <taxon>Eubacteriales</taxon>
        <taxon>Oscillospiraceae</taxon>
        <taxon>Flavonifractor</taxon>
    </lineage>
</organism>
<dbReference type="eggNOG" id="COG3654">
    <property type="taxonomic scope" value="Bacteria"/>
</dbReference>
<comment type="caution">
    <text evidence="2">The sequence shown here is derived from an EMBL/GenBank/DDBJ whole genome shotgun (WGS) entry which is preliminary data.</text>
</comment>
<dbReference type="InterPro" id="IPR006440">
    <property type="entry name" value="Doc"/>
</dbReference>
<dbReference type="HOGENOM" id="CLU_115697_4_0_9"/>
<dbReference type="PROSITE" id="PS51459">
    <property type="entry name" value="FIDO"/>
    <property type="match status" value="1"/>
</dbReference>
<dbReference type="Gene3D" id="1.20.120.1870">
    <property type="entry name" value="Fic/DOC protein, Fido domain"/>
    <property type="match status" value="1"/>
</dbReference>
<evidence type="ECO:0000313" key="2">
    <source>
        <dbReference type="EMBL" id="KGF55581.1"/>
    </source>
</evidence>
<dbReference type="GeneID" id="93300308"/>
<dbReference type="InterPro" id="IPR036597">
    <property type="entry name" value="Fido-like_dom_sf"/>
</dbReference>
<dbReference type="Proteomes" id="UP000029585">
    <property type="component" value="Unassembled WGS sequence"/>
</dbReference>
<reference evidence="2 3" key="1">
    <citation type="submission" date="2011-08" db="EMBL/GenBank/DDBJ databases">
        <title>The Genome Sequence of Clostridium orbiscindens 1_3_50AFAA.</title>
        <authorList>
            <consortium name="The Broad Institute Genome Sequencing Platform"/>
            <person name="Earl A."/>
            <person name="Ward D."/>
            <person name="Feldgarden M."/>
            <person name="Gevers D."/>
            <person name="Daigneault M."/>
            <person name="Strauss J."/>
            <person name="Allen-Vercoe E."/>
            <person name="Young S.K."/>
            <person name="Zeng Q."/>
            <person name="Gargeya S."/>
            <person name="Fitzgerald M."/>
            <person name="Haas B."/>
            <person name="Abouelleil A."/>
            <person name="Alvarado L."/>
            <person name="Arachchi H.M."/>
            <person name="Berlin A."/>
            <person name="Brown A."/>
            <person name="Chapman S.B."/>
            <person name="Chen Z."/>
            <person name="Dunbar C."/>
            <person name="Freedman E."/>
            <person name="Gearin G."/>
            <person name="Gellesch M."/>
            <person name="Goldberg J."/>
            <person name="Griggs A."/>
            <person name="Gujja S."/>
            <person name="Heiman D."/>
            <person name="Howarth C."/>
            <person name="Larson L."/>
            <person name="Lui A."/>
            <person name="MacDonald P.J.P."/>
            <person name="Montmayeur A."/>
            <person name="Murphy C."/>
            <person name="Neiman D."/>
            <person name="Pearson M."/>
            <person name="Priest M."/>
            <person name="Roberts A."/>
            <person name="Saif S."/>
            <person name="Shea T."/>
            <person name="Shenoy N."/>
            <person name="Sisk P."/>
            <person name="Stolte C."/>
            <person name="Sykes S."/>
            <person name="Wortman J."/>
            <person name="Nusbaum C."/>
            <person name="Birren B."/>
        </authorList>
    </citation>
    <scope>NUCLEOTIDE SEQUENCE [LARGE SCALE GENOMIC DNA]</scope>
    <source>
        <strain evidence="2 3">1_3_50AFAA</strain>
    </source>
</reference>
<dbReference type="InterPro" id="IPR053737">
    <property type="entry name" value="Type_II_TA_Toxin"/>
</dbReference>
<dbReference type="Pfam" id="PF02661">
    <property type="entry name" value="Fic"/>
    <property type="match status" value="1"/>
</dbReference>